<name>A0A499VN92_STRAX</name>
<sequence length="64" mass="7032">MEARFTEQYLALARDSWERTAQRGAELRTEYEETYRALRRRVCAGILLGAACAAAAALLVVAAG</sequence>
<organism evidence="2">
    <name type="scientific">Streptomyces avermitilis</name>
    <dbReference type="NCBI Taxonomy" id="33903"/>
    <lineage>
        <taxon>Bacteria</taxon>
        <taxon>Bacillati</taxon>
        <taxon>Actinomycetota</taxon>
        <taxon>Actinomycetes</taxon>
        <taxon>Kitasatosporales</taxon>
        <taxon>Streptomycetaceae</taxon>
        <taxon>Streptomyces</taxon>
    </lineage>
</organism>
<keyword evidence="1" id="KW-1133">Transmembrane helix</keyword>
<dbReference type="RefSeq" id="WP_308688752.1">
    <property type="nucleotide sequence ID" value="NZ_BJHZ01000001.1"/>
</dbReference>
<reference evidence="2" key="1">
    <citation type="submission" date="2019-04" db="EMBL/GenBank/DDBJ databases">
        <title>Draft genome sequences of Streptomyces avermitilis MC3.</title>
        <authorList>
            <person name="Komaki H."/>
            <person name="Tamura T."/>
            <person name="Hosoyama A."/>
        </authorList>
    </citation>
    <scope>NUCLEOTIDE SEQUENCE</scope>
    <source>
        <strain evidence="2">MC3</strain>
    </source>
</reference>
<evidence type="ECO:0000256" key="1">
    <source>
        <dbReference type="SAM" id="Phobius"/>
    </source>
</evidence>
<gene>
    <name evidence="2" type="ORF">SAVMC3_85130</name>
</gene>
<accession>A0A499VN92</accession>
<feature type="transmembrane region" description="Helical" evidence="1">
    <location>
        <begin position="42"/>
        <end position="63"/>
    </location>
</feature>
<evidence type="ECO:0000313" key="2">
    <source>
        <dbReference type="EMBL" id="BBJ55884.1"/>
    </source>
</evidence>
<keyword evidence="1" id="KW-0812">Transmembrane</keyword>
<keyword evidence="1" id="KW-0472">Membrane</keyword>
<dbReference type="EMBL" id="AP019621">
    <property type="protein sequence ID" value="BBJ55884.1"/>
    <property type="molecule type" value="Genomic_DNA"/>
</dbReference>
<protein>
    <submittedName>
        <fullName evidence="2">Uncharacterized protein</fullName>
    </submittedName>
</protein>
<proteinExistence type="predicted"/>
<dbReference type="AlphaFoldDB" id="A0A499VN92"/>